<reference evidence="1 2" key="1">
    <citation type="submission" date="2019-09" db="EMBL/GenBank/DDBJ databases">
        <authorList>
            <person name="Chandra G."/>
            <person name="Truman W A."/>
        </authorList>
    </citation>
    <scope>NUCLEOTIDE SEQUENCE [LARGE SCALE GENOMIC DNA]</scope>
    <source>
        <strain evidence="1">PS862</strain>
    </source>
</reference>
<dbReference type="Proteomes" id="UP000385207">
    <property type="component" value="Unassembled WGS sequence"/>
</dbReference>
<accession>A0A5E7GDE6</accession>
<name>A0A5E7GDE6_PSEFL</name>
<evidence type="ECO:0000313" key="1">
    <source>
        <dbReference type="EMBL" id="VVO49464.1"/>
    </source>
</evidence>
<protein>
    <submittedName>
        <fullName evidence="1">Uncharacterized protein</fullName>
    </submittedName>
</protein>
<organism evidence="1 2">
    <name type="scientific">Pseudomonas fluorescens</name>
    <dbReference type="NCBI Taxonomy" id="294"/>
    <lineage>
        <taxon>Bacteria</taxon>
        <taxon>Pseudomonadati</taxon>
        <taxon>Pseudomonadota</taxon>
        <taxon>Gammaproteobacteria</taxon>
        <taxon>Pseudomonadales</taxon>
        <taxon>Pseudomonadaceae</taxon>
        <taxon>Pseudomonas</taxon>
    </lineage>
</organism>
<evidence type="ECO:0000313" key="2">
    <source>
        <dbReference type="Proteomes" id="UP000385207"/>
    </source>
</evidence>
<dbReference type="EMBL" id="CABVII010000001">
    <property type="protein sequence ID" value="VVO49464.1"/>
    <property type="molecule type" value="Genomic_DNA"/>
</dbReference>
<gene>
    <name evidence="1" type="ORF">PS862_00234</name>
</gene>
<sequence>MSVPYLPLAAWNKHWKVDGSRVRCRLCNHVQDLTQAGAFTHAPYCKARTVEPQYPSRELATLLQQKIQAGLF</sequence>
<proteinExistence type="predicted"/>
<dbReference type="OrthoDB" id="6901085at2"/>
<dbReference type="RefSeq" id="WP_150783015.1">
    <property type="nucleotide sequence ID" value="NZ_CABVII010000001.1"/>
</dbReference>
<dbReference type="AlphaFoldDB" id="A0A5E7GDE6"/>